<dbReference type="InterPro" id="IPR014729">
    <property type="entry name" value="Rossmann-like_a/b/a_fold"/>
</dbReference>
<feature type="domain" description="tRNA(Ile)-lysidine/2-thiocytidine synthase N-terminal" evidence="2">
    <location>
        <begin position="60"/>
        <end position="222"/>
    </location>
</feature>
<dbReference type="PIRSF" id="PIRSF004976">
    <property type="entry name" value="ATPase_YdaO"/>
    <property type="match status" value="1"/>
</dbReference>
<keyword evidence="4" id="KW-1185">Reference proteome</keyword>
<organism evidence="3 4">
    <name type="scientific">Anaerotalea alkaliphila</name>
    <dbReference type="NCBI Taxonomy" id="2662126"/>
    <lineage>
        <taxon>Bacteria</taxon>
        <taxon>Bacillati</taxon>
        <taxon>Bacillota</taxon>
        <taxon>Clostridia</taxon>
        <taxon>Eubacteriales</taxon>
        <taxon>Anaerotalea</taxon>
    </lineage>
</organism>
<evidence type="ECO:0000256" key="1">
    <source>
        <dbReference type="ARBA" id="ARBA00022679"/>
    </source>
</evidence>
<dbReference type="SUPFAM" id="SSF52402">
    <property type="entry name" value="Adenine nucleotide alpha hydrolases-like"/>
    <property type="match status" value="1"/>
</dbReference>
<dbReference type="GO" id="GO:0008033">
    <property type="term" value="P:tRNA processing"/>
    <property type="evidence" value="ECO:0007669"/>
    <property type="project" value="InterPro"/>
</dbReference>
<comment type="caution">
    <text evidence="3">The sequence shown here is derived from an EMBL/GenBank/DDBJ whole genome shotgun (WGS) entry which is preliminary data.</text>
</comment>
<keyword evidence="1" id="KW-0808">Transferase</keyword>
<gene>
    <name evidence="3" type="ORF">GXN74_13545</name>
</gene>
<dbReference type="PANTHER" id="PTHR43686:SF1">
    <property type="entry name" value="AMINOTRAN_5 DOMAIN-CONTAINING PROTEIN"/>
    <property type="match status" value="1"/>
</dbReference>
<sequence length="291" mass="32953">MDTTSTRTGGTGCPVLRPLHDRLPLKEIERSIIKTYRKDLWAPFTKAVKAFRLVEEGDHIAVGISGGKDSLAMAKLFQELHRHGQVSFRLSFIAMDPGFYATNREMLLDNCAHLGIPVEIYESQIFEVIDEIAADYPCYMCARMRRGSLYAKAQELGCNKLALGHHFDDVIETTLMNLFYAGTFKTMMPRLKSTNFENMELIRPMYYVHEEGIKRFTVNAGLSPMNCGCVVAAQRISTKRNEMKDLVQTLKELSPDIDKSIMNAAGNVNMDCVLGWSKGKERHSFLDTYMD</sequence>
<name>A0A7X5KPR0_9FIRM</name>
<evidence type="ECO:0000313" key="3">
    <source>
        <dbReference type="EMBL" id="NDL68762.1"/>
    </source>
</evidence>
<dbReference type="RefSeq" id="WP_162371481.1">
    <property type="nucleotide sequence ID" value="NZ_JAAEEH010000058.1"/>
</dbReference>
<evidence type="ECO:0000259" key="2">
    <source>
        <dbReference type="Pfam" id="PF01171"/>
    </source>
</evidence>
<proteinExistence type="predicted"/>
<dbReference type="Gene3D" id="3.40.50.620">
    <property type="entry name" value="HUPs"/>
    <property type="match status" value="1"/>
</dbReference>
<dbReference type="InterPro" id="IPR011063">
    <property type="entry name" value="TilS/TtcA_N"/>
</dbReference>
<dbReference type="GO" id="GO:0016740">
    <property type="term" value="F:transferase activity"/>
    <property type="evidence" value="ECO:0007669"/>
    <property type="project" value="UniProtKB-KW"/>
</dbReference>
<dbReference type="Proteomes" id="UP000461585">
    <property type="component" value="Unassembled WGS sequence"/>
</dbReference>
<dbReference type="PANTHER" id="PTHR43686">
    <property type="entry name" value="SULFURTRANSFERASE-RELATED"/>
    <property type="match status" value="1"/>
</dbReference>
<dbReference type="AlphaFoldDB" id="A0A7X5KPR0"/>
<protein>
    <submittedName>
        <fullName evidence="3">tRNA 2-thiocytidine biosynthesis protein TtcA</fullName>
    </submittedName>
</protein>
<dbReference type="EMBL" id="JAAEEH010000058">
    <property type="protein sequence ID" value="NDL68762.1"/>
    <property type="molecule type" value="Genomic_DNA"/>
</dbReference>
<accession>A0A7X5KPR0</accession>
<reference evidence="3 4" key="1">
    <citation type="submission" date="2020-01" db="EMBL/GenBank/DDBJ databases">
        <title>Anaeroalcalibacter tamaniensis gen. nov., sp. nov., moderately halophilic strictly anaerobic fermenter bacterium from mud volcano of Taman peninsula.</title>
        <authorList>
            <person name="Frolova A."/>
            <person name="Merkel A.Y."/>
            <person name="Slobodkin A.I."/>
        </authorList>
    </citation>
    <scope>NUCLEOTIDE SEQUENCE [LARGE SCALE GENOMIC DNA]</scope>
    <source>
        <strain evidence="3 4">F-3ap</strain>
    </source>
</reference>
<dbReference type="CDD" id="cd24138">
    <property type="entry name" value="TtcA-like"/>
    <property type="match status" value="1"/>
</dbReference>
<evidence type="ECO:0000313" key="4">
    <source>
        <dbReference type="Proteomes" id="UP000461585"/>
    </source>
</evidence>
<dbReference type="InterPro" id="IPR035107">
    <property type="entry name" value="tRNA_thiolation_TtcA_Ctu1"/>
</dbReference>
<dbReference type="Pfam" id="PF01171">
    <property type="entry name" value="ATP_bind_3"/>
    <property type="match status" value="1"/>
</dbReference>